<keyword evidence="3" id="KW-0378">Hydrolase</keyword>
<dbReference type="GO" id="GO:0008758">
    <property type="term" value="F:UDP-2,3-diacylglucosamine hydrolase activity"/>
    <property type="evidence" value="ECO:0007669"/>
    <property type="project" value="TreeGrafter"/>
</dbReference>
<comment type="similarity">
    <text evidence="4">Belongs to the metallophosphoesterase superfamily.</text>
</comment>
<name>A0A4Y8M0T4_9BACL</name>
<gene>
    <name evidence="6" type="ORF">E2980_07200</name>
</gene>
<dbReference type="Proteomes" id="UP000297900">
    <property type="component" value="Unassembled WGS sequence"/>
</dbReference>
<evidence type="ECO:0000256" key="4">
    <source>
        <dbReference type="ARBA" id="ARBA00061089"/>
    </source>
</evidence>
<dbReference type="PANTHER" id="PTHR31302">
    <property type="entry name" value="TRANSMEMBRANE PROTEIN WITH METALLOPHOSPHOESTERASE DOMAIN-RELATED"/>
    <property type="match status" value="1"/>
</dbReference>
<comment type="cofactor">
    <cofactor evidence="1">
        <name>a divalent metal cation</name>
        <dbReference type="ChEBI" id="CHEBI:60240"/>
    </cofactor>
</comment>
<dbReference type="GO" id="GO:0016020">
    <property type="term" value="C:membrane"/>
    <property type="evidence" value="ECO:0007669"/>
    <property type="project" value="GOC"/>
</dbReference>
<dbReference type="PANTHER" id="PTHR31302:SF25">
    <property type="entry name" value="PHOSPHOESTERASE"/>
    <property type="match status" value="1"/>
</dbReference>
<dbReference type="CDD" id="cd07385">
    <property type="entry name" value="MPP_YkuE_C"/>
    <property type="match status" value="1"/>
</dbReference>
<dbReference type="EMBL" id="SOMN01000006">
    <property type="protein sequence ID" value="TFE28607.1"/>
    <property type="molecule type" value="Genomic_DNA"/>
</dbReference>
<dbReference type="InterPro" id="IPR029052">
    <property type="entry name" value="Metallo-depent_PP-like"/>
</dbReference>
<reference evidence="6 7" key="1">
    <citation type="submission" date="2019-03" db="EMBL/GenBank/DDBJ databases">
        <title>Cohnella endophytica sp. nov., a novel endophytic bacterium isolated from bark of Sonneratia apetala.</title>
        <authorList>
            <person name="Tuo L."/>
        </authorList>
    </citation>
    <scope>NUCLEOTIDE SEQUENCE [LARGE SCALE GENOMIC DNA]</scope>
    <source>
        <strain evidence="6 7">CCTCC AB 208254</strain>
    </source>
</reference>
<dbReference type="GO" id="GO:0009245">
    <property type="term" value="P:lipid A biosynthetic process"/>
    <property type="evidence" value="ECO:0007669"/>
    <property type="project" value="TreeGrafter"/>
</dbReference>
<comment type="caution">
    <text evidence="6">The sequence shown here is derived from an EMBL/GenBank/DDBJ whole genome shotgun (WGS) entry which is preliminary data.</text>
</comment>
<dbReference type="Gene3D" id="3.60.21.10">
    <property type="match status" value="1"/>
</dbReference>
<keyword evidence="2" id="KW-0479">Metal-binding</keyword>
<organism evidence="6 7">
    <name type="scientific">Cohnella luojiensis</name>
    <dbReference type="NCBI Taxonomy" id="652876"/>
    <lineage>
        <taxon>Bacteria</taxon>
        <taxon>Bacillati</taxon>
        <taxon>Bacillota</taxon>
        <taxon>Bacilli</taxon>
        <taxon>Bacillales</taxon>
        <taxon>Paenibacillaceae</taxon>
        <taxon>Cohnella</taxon>
    </lineage>
</organism>
<sequence>MFMYFCISIALIIISISIYATIIEPRRLTITRHRIYSGHLPEGFDGMTIVQFSDIHLGPHFSLSQLDQLASTLNSLNPDIVVFTGDLFDARRKSNFTNYDPTPALSRIQAPLGKYAIYGNHDFGHTRMNRCTGTFLQKAGFAVLLNESKRIMLPSGEYITVAGLDDFNCGSPDMASAFAKLSDDGFNLLLAHEPDIADRLPRYPIDLQLSGHSHGGQVSLPIVGALIKSSLGRKYIGGLYRVHKKLRAERPYLLYTNRGIGTTRIKVRFGSKPEVSVFTLLTKKG</sequence>
<proteinExistence type="inferred from homology"/>
<accession>A0A4Y8M0T4</accession>
<dbReference type="AlphaFoldDB" id="A0A4Y8M0T4"/>
<evidence type="ECO:0000313" key="6">
    <source>
        <dbReference type="EMBL" id="TFE28607.1"/>
    </source>
</evidence>
<feature type="domain" description="Calcineurin-like phosphoesterase" evidence="5">
    <location>
        <begin position="47"/>
        <end position="215"/>
    </location>
</feature>
<evidence type="ECO:0000256" key="1">
    <source>
        <dbReference type="ARBA" id="ARBA00001968"/>
    </source>
</evidence>
<evidence type="ECO:0000256" key="3">
    <source>
        <dbReference type="ARBA" id="ARBA00022801"/>
    </source>
</evidence>
<dbReference type="SUPFAM" id="SSF56300">
    <property type="entry name" value="Metallo-dependent phosphatases"/>
    <property type="match status" value="1"/>
</dbReference>
<keyword evidence="7" id="KW-1185">Reference proteome</keyword>
<dbReference type="FunFam" id="3.60.21.10:FF:000028">
    <property type="entry name" value="Putative metallophosphoesterase"/>
    <property type="match status" value="1"/>
</dbReference>
<evidence type="ECO:0000313" key="7">
    <source>
        <dbReference type="Proteomes" id="UP000297900"/>
    </source>
</evidence>
<evidence type="ECO:0000259" key="5">
    <source>
        <dbReference type="Pfam" id="PF00149"/>
    </source>
</evidence>
<protein>
    <submittedName>
        <fullName evidence="6">Metallophosphoesterase</fullName>
    </submittedName>
</protein>
<evidence type="ECO:0000256" key="2">
    <source>
        <dbReference type="ARBA" id="ARBA00022723"/>
    </source>
</evidence>
<dbReference type="OrthoDB" id="9780884at2"/>
<dbReference type="InterPro" id="IPR051158">
    <property type="entry name" value="Metallophosphoesterase_sf"/>
</dbReference>
<dbReference type="InterPro" id="IPR004843">
    <property type="entry name" value="Calcineurin-like_PHP"/>
</dbReference>
<dbReference type="Pfam" id="PF00149">
    <property type="entry name" value="Metallophos"/>
    <property type="match status" value="1"/>
</dbReference>
<dbReference type="GO" id="GO:0046872">
    <property type="term" value="F:metal ion binding"/>
    <property type="evidence" value="ECO:0007669"/>
    <property type="project" value="UniProtKB-KW"/>
</dbReference>